<name>A0ABW1AAF0_9ACTN</name>
<keyword evidence="4" id="KW-1185">Reference proteome</keyword>
<dbReference type="GO" id="GO:0016787">
    <property type="term" value="F:hydrolase activity"/>
    <property type="evidence" value="ECO:0007669"/>
    <property type="project" value="UniProtKB-KW"/>
</dbReference>
<dbReference type="Proteomes" id="UP001596074">
    <property type="component" value="Unassembled WGS sequence"/>
</dbReference>
<organism evidence="3 4">
    <name type="scientific">Actinomadura rugatobispora</name>
    <dbReference type="NCBI Taxonomy" id="1994"/>
    <lineage>
        <taxon>Bacteria</taxon>
        <taxon>Bacillati</taxon>
        <taxon>Actinomycetota</taxon>
        <taxon>Actinomycetes</taxon>
        <taxon>Streptosporangiales</taxon>
        <taxon>Thermomonosporaceae</taxon>
        <taxon>Actinomadura</taxon>
    </lineage>
</organism>
<dbReference type="Gene3D" id="3.40.710.10">
    <property type="entry name" value="DD-peptidase/beta-lactamase superfamily"/>
    <property type="match status" value="1"/>
</dbReference>
<evidence type="ECO:0000313" key="3">
    <source>
        <dbReference type="EMBL" id="MFC5751707.1"/>
    </source>
</evidence>
<dbReference type="RefSeq" id="WP_378287667.1">
    <property type="nucleotide sequence ID" value="NZ_JBHSON010000074.1"/>
</dbReference>
<feature type="domain" description="Beta-lactamase-related" evidence="2">
    <location>
        <begin position="19"/>
        <end position="393"/>
    </location>
</feature>
<feature type="region of interest" description="Disordered" evidence="1">
    <location>
        <begin position="210"/>
        <end position="237"/>
    </location>
</feature>
<dbReference type="EMBL" id="JBHSON010000074">
    <property type="protein sequence ID" value="MFC5751707.1"/>
    <property type="molecule type" value="Genomic_DNA"/>
</dbReference>
<comment type="caution">
    <text evidence="3">The sequence shown here is derived from an EMBL/GenBank/DDBJ whole genome shotgun (WGS) entry which is preliminary data.</text>
</comment>
<sequence>MTTVEGTCDPAFSGVRDVFERNFAEGRELGAAVAVYAGGRKVVDLWGGVADRRTGRAWEAGTPCFAFSCTKALTATAALLLAERGAYDVDGPVTDWWPEYGARGKEGTTAAHLLSHQAGLPAFARSVSAEEAADAPARAAELAGQEPEWTPGEGHGYHALTYGWLAGEIVRRLSPGNRTVGEFVRDEFAGDRDLWIGSPDDVIERAAKLTARRPTASSDAPAGGGTTPGAPSGDDNILSRLANAYTDPGSGFNRAINNPHPGKGGYNNPVVLRAGWPAAGMLTTAPALAGFYRDLVAERILRPETLHEAIKPRVSGPDRTMLVDSAFGLGYMRPAMTFFVPAAGRESAFGHTGAGGSIGLGDIEADLAVAYLPNLMGDQLSGDLRAYGVLEAAYGALTP</sequence>
<keyword evidence="3" id="KW-0378">Hydrolase</keyword>
<evidence type="ECO:0000313" key="4">
    <source>
        <dbReference type="Proteomes" id="UP001596074"/>
    </source>
</evidence>
<dbReference type="InterPro" id="IPR052907">
    <property type="entry name" value="Beta-lactamase/esterase"/>
</dbReference>
<dbReference type="Pfam" id="PF00144">
    <property type="entry name" value="Beta-lactamase"/>
    <property type="match status" value="1"/>
</dbReference>
<accession>A0ABW1AAF0</accession>
<dbReference type="PANTHER" id="PTHR43319">
    <property type="entry name" value="BETA-LACTAMASE-RELATED"/>
    <property type="match status" value="1"/>
</dbReference>
<dbReference type="SUPFAM" id="SSF56601">
    <property type="entry name" value="beta-lactamase/transpeptidase-like"/>
    <property type="match status" value="1"/>
</dbReference>
<dbReference type="PANTHER" id="PTHR43319:SF3">
    <property type="entry name" value="BETA-LACTAMASE-RELATED DOMAIN-CONTAINING PROTEIN"/>
    <property type="match status" value="1"/>
</dbReference>
<evidence type="ECO:0000256" key="1">
    <source>
        <dbReference type="SAM" id="MobiDB-lite"/>
    </source>
</evidence>
<evidence type="ECO:0000259" key="2">
    <source>
        <dbReference type="Pfam" id="PF00144"/>
    </source>
</evidence>
<dbReference type="InterPro" id="IPR012338">
    <property type="entry name" value="Beta-lactam/transpept-like"/>
</dbReference>
<dbReference type="InterPro" id="IPR001466">
    <property type="entry name" value="Beta-lactam-related"/>
</dbReference>
<protein>
    <submittedName>
        <fullName evidence="3">Serine hydrolase domain-containing protein</fullName>
    </submittedName>
</protein>
<reference evidence="4" key="1">
    <citation type="journal article" date="2019" name="Int. J. Syst. Evol. Microbiol.">
        <title>The Global Catalogue of Microorganisms (GCM) 10K type strain sequencing project: providing services to taxonomists for standard genome sequencing and annotation.</title>
        <authorList>
            <consortium name="The Broad Institute Genomics Platform"/>
            <consortium name="The Broad Institute Genome Sequencing Center for Infectious Disease"/>
            <person name="Wu L."/>
            <person name="Ma J."/>
        </authorList>
    </citation>
    <scope>NUCLEOTIDE SEQUENCE [LARGE SCALE GENOMIC DNA]</scope>
    <source>
        <strain evidence="4">KCTC 42087</strain>
    </source>
</reference>
<gene>
    <name evidence="3" type="ORF">ACFPZN_39340</name>
</gene>
<proteinExistence type="predicted"/>